<comment type="caution">
    <text evidence="9">The sequence shown here is derived from an EMBL/GenBank/DDBJ whole genome shotgun (WGS) entry which is preliminary data.</text>
</comment>
<protein>
    <recommendedName>
        <fullName evidence="3">ribonuclease H</fullName>
        <ecNumber evidence="3">3.1.26.4</ecNumber>
    </recommendedName>
</protein>
<dbReference type="InterPro" id="IPR002156">
    <property type="entry name" value="RNaseH_domain"/>
</dbReference>
<comment type="similarity">
    <text evidence="2">Belongs to the RNase H family.</text>
</comment>
<comment type="catalytic activity">
    <reaction evidence="1">
        <text>Endonucleolytic cleavage to 5'-phosphomonoester.</text>
        <dbReference type="EC" id="3.1.26.4"/>
    </reaction>
</comment>
<evidence type="ECO:0000256" key="7">
    <source>
        <dbReference type="ARBA" id="ARBA00022801"/>
    </source>
</evidence>
<dbReference type="GO" id="GO:0004523">
    <property type="term" value="F:RNA-DNA hybrid ribonuclease activity"/>
    <property type="evidence" value="ECO:0007669"/>
    <property type="project" value="UniProtKB-EC"/>
</dbReference>
<evidence type="ECO:0000313" key="9">
    <source>
        <dbReference type="EMBL" id="KAJ7628636.1"/>
    </source>
</evidence>
<evidence type="ECO:0000259" key="8">
    <source>
        <dbReference type="Pfam" id="PF00075"/>
    </source>
</evidence>
<name>A0AAD7BSB8_9AGAR</name>
<evidence type="ECO:0000313" key="10">
    <source>
        <dbReference type="Proteomes" id="UP001221142"/>
    </source>
</evidence>
<dbReference type="InterPro" id="IPR050092">
    <property type="entry name" value="RNase_H"/>
</dbReference>
<dbReference type="Proteomes" id="UP001221142">
    <property type="component" value="Unassembled WGS sequence"/>
</dbReference>
<feature type="non-terminal residue" evidence="9">
    <location>
        <position position="1"/>
    </location>
</feature>
<keyword evidence="6" id="KW-0255">Endonuclease</keyword>
<evidence type="ECO:0000256" key="4">
    <source>
        <dbReference type="ARBA" id="ARBA00022722"/>
    </source>
</evidence>
<proteinExistence type="inferred from homology"/>
<dbReference type="GO" id="GO:0003676">
    <property type="term" value="F:nucleic acid binding"/>
    <property type="evidence" value="ECO:0007669"/>
    <property type="project" value="InterPro"/>
</dbReference>
<dbReference type="GO" id="GO:0043137">
    <property type="term" value="P:DNA replication, removal of RNA primer"/>
    <property type="evidence" value="ECO:0007669"/>
    <property type="project" value="TreeGrafter"/>
</dbReference>
<dbReference type="EC" id="3.1.26.4" evidence="3"/>
<dbReference type="Pfam" id="PF00075">
    <property type="entry name" value="RNase_H"/>
    <property type="match status" value="1"/>
</dbReference>
<keyword evidence="4" id="KW-0540">Nuclease</keyword>
<evidence type="ECO:0000256" key="3">
    <source>
        <dbReference type="ARBA" id="ARBA00012180"/>
    </source>
</evidence>
<dbReference type="Gene3D" id="3.30.420.10">
    <property type="entry name" value="Ribonuclease H-like superfamily/Ribonuclease H"/>
    <property type="match status" value="1"/>
</dbReference>
<keyword evidence="5" id="KW-0479">Metal-binding</keyword>
<keyword evidence="7" id="KW-0378">Hydrolase</keyword>
<feature type="non-terminal residue" evidence="9">
    <location>
        <position position="113"/>
    </location>
</feature>
<evidence type="ECO:0000256" key="5">
    <source>
        <dbReference type="ARBA" id="ARBA00022723"/>
    </source>
</evidence>
<dbReference type="InterPro" id="IPR036397">
    <property type="entry name" value="RNaseH_sf"/>
</dbReference>
<dbReference type="SUPFAM" id="SSF53098">
    <property type="entry name" value="Ribonuclease H-like"/>
    <property type="match status" value="1"/>
</dbReference>
<sequence length="113" mass="12218">NVYVASSCAAAGKVNARAGCGIYWGPNHRNNKGLSTPGGQTEARAALYAVTLALLMAPEDRTLVIYTPSLAVIRTFCYWTGSYYTEGWPCKNADIIKATAELIRNRSAGVIFR</sequence>
<feature type="domain" description="RNase H type-1" evidence="8">
    <location>
        <begin position="2"/>
        <end position="101"/>
    </location>
</feature>
<keyword evidence="10" id="KW-1185">Reference proteome</keyword>
<dbReference type="PANTHER" id="PTHR10642">
    <property type="entry name" value="RIBONUCLEASE H1"/>
    <property type="match status" value="1"/>
</dbReference>
<dbReference type="InterPro" id="IPR012337">
    <property type="entry name" value="RNaseH-like_sf"/>
</dbReference>
<evidence type="ECO:0000256" key="6">
    <source>
        <dbReference type="ARBA" id="ARBA00022759"/>
    </source>
</evidence>
<accession>A0AAD7BSB8</accession>
<reference evidence="9" key="1">
    <citation type="submission" date="2023-03" db="EMBL/GenBank/DDBJ databases">
        <title>Massive genome expansion in bonnet fungi (Mycena s.s.) driven by repeated elements and novel gene families across ecological guilds.</title>
        <authorList>
            <consortium name="Lawrence Berkeley National Laboratory"/>
            <person name="Harder C.B."/>
            <person name="Miyauchi S."/>
            <person name="Viragh M."/>
            <person name="Kuo A."/>
            <person name="Thoen E."/>
            <person name="Andreopoulos B."/>
            <person name="Lu D."/>
            <person name="Skrede I."/>
            <person name="Drula E."/>
            <person name="Henrissat B."/>
            <person name="Morin E."/>
            <person name="Kohler A."/>
            <person name="Barry K."/>
            <person name="LaButti K."/>
            <person name="Morin E."/>
            <person name="Salamov A."/>
            <person name="Lipzen A."/>
            <person name="Mereny Z."/>
            <person name="Hegedus B."/>
            <person name="Baldrian P."/>
            <person name="Stursova M."/>
            <person name="Weitz H."/>
            <person name="Taylor A."/>
            <person name="Grigoriev I.V."/>
            <person name="Nagy L.G."/>
            <person name="Martin F."/>
            <person name="Kauserud H."/>
        </authorList>
    </citation>
    <scope>NUCLEOTIDE SEQUENCE</scope>
    <source>
        <strain evidence="9">9284</strain>
    </source>
</reference>
<evidence type="ECO:0000256" key="1">
    <source>
        <dbReference type="ARBA" id="ARBA00000077"/>
    </source>
</evidence>
<evidence type="ECO:0000256" key="2">
    <source>
        <dbReference type="ARBA" id="ARBA00005300"/>
    </source>
</evidence>
<dbReference type="EMBL" id="JARKIF010000010">
    <property type="protein sequence ID" value="KAJ7628636.1"/>
    <property type="molecule type" value="Genomic_DNA"/>
</dbReference>
<organism evidence="9 10">
    <name type="scientific">Roridomyces roridus</name>
    <dbReference type="NCBI Taxonomy" id="1738132"/>
    <lineage>
        <taxon>Eukaryota</taxon>
        <taxon>Fungi</taxon>
        <taxon>Dikarya</taxon>
        <taxon>Basidiomycota</taxon>
        <taxon>Agaricomycotina</taxon>
        <taxon>Agaricomycetes</taxon>
        <taxon>Agaricomycetidae</taxon>
        <taxon>Agaricales</taxon>
        <taxon>Marasmiineae</taxon>
        <taxon>Mycenaceae</taxon>
        <taxon>Roridomyces</taxon>
    </lineage>
</organism>
<dbReference type="PANTHER" id="PTHR10642:SF26">
    <property type="entry name" value="RIBONUCLEASE H1"/>
    <property type="match status" value="1"/>
</dbReference>
<dbReference type="AlphaFoldDB" id="A0AAD7BSB8"/>
<dbReference type="GO" id="GO:0046872">
    <property type="term" value="F:metal ion binding"/>
    <property type="evidence" value="ECO:0007669"/>
    <property type="project" value="UniProtKB-KW"/>
</dbReference>
<gene>
    <name evidence="9" type="ORF">FB45DRAFT_687515</name>
</gene>